<dbReference type="PANTHER" id="PTHR11351">
    <property type="entry name" value="ACYL-COA DESATURASE"/>
    <property type="match status" value="1"/>
</dbReference>
<keyword evidence="11 12" id="KW-0275">Fatty acid biosynthesis</keyword>
<evidence type="ECO:0000313" key="15">
    <source>
        <dbReference type="Proteomes" id="UP000826271"/>
    </source>
</evidence>
<dbReference type="GO" id="GO:0005789">
    <property type="term" value="C:endoplasmic reticulum membrane"/>
    <property type="evidence" value="ECO:0007669"/>
    <property type="project" value="TreeGrafter"/>
</dbReference>
<dbReference type="InterPro" id="IPR015876">
    <property type="entry name" value="Acyl-CoA_DS"/>
</dbReference>
<keyword evidence="7 13" id="KW-1133">Transmembrane helix</keyword>
<keyword evidence="4 12" id="KW-0444">Lipid biosynthesis</keyword>
<evidence type="ECO:0000256" key="2">
    <source>
        <dbReference type="ARBA" id="ARBA00005189"/>
    </source>
</evidence>
<evidence type="ECO:0000256" key="12">
    <source>
        <dbReference type="RuleBase" id="RU000581"/>
    </source>
</evidence>
<evidence type="ECO:0000256" key="5">
    <source>
        <dbReference type="ARBA" id="ARBA00022692"/>
    </source>
</evidence>
<keyword evidence="9" id="KW-0443">Lipid metabolism</keyword>
<keyword evidence="15" id="KW-1185">Reference proteome</keyword>
<proteinExistence type="inferred from homology"/>
<dbReference type="EMBL" id="WHWC01000007">
    <property type="protein sequence ID" value="KAG8379824.1"/>
    <property type="molecule type" value="Genomic_DNA"/>
</dbReference>
<evidence type="ECO:0000256" key="4">
    <source>
        <dbReference type="ARBA" id="ARBA00022516"/>
    </source>
</evidence>
<feature type="transmembrane region" description="Helical" evidence="13">
    <location>
        <begin position="77"/>
        <end position="98"/>
    </location>
</feature>
<keyword evidence="6" id="KW-0276">Fatty acid metabolism</keyword>
<evidence type="ECO:0000256" key="6">
    <source>
        <dbReference type="ARBA" id="ARBA00022832"/>
    </source>
</evidence>
<dbReference type="Proteomes" id="UP000826271">
    <property type="component" value="Unassembled WGS sequence"/>
</dbReference>
<comment type="cofactor">
    <cofactor evidence="12">
        <name>Fe(2+)</name>
        <dbReference type="ChEBI" id="CHEBI:29033"/>
    </cofactor>
</comment>
<dbReference type="GO" id="GO:0016717">
    <property type="term" value="F:oxidoreductase activity, acting on paired donors, with oxidation of a pair of donors resulting in the reduction of molecular oxygen to two molecules of water"/>
    <property type="evidence" value="ECO:0007669"/>
    <property type="project" value="InterPro"/>
</dbReference>
<dbReference type="GO" id="GO:0042761">
    <property type="term" value="P:very long-chain fatty acid biosynthetic process"/>
    <property type="evidence" value="ECO:0007669"/>
    <property type="project" value="TreeGrafter"/>
</dbReference>
<evidence type="ECO:0000256" key="7">
    <source>
        <dbReference type="ARBA" id="ARBA00022989"/>
    </source>
</evidence>
<keyword evidence="8 12" id="KW-0560">Oxidoreductase</keyword>
<sequence length="343" mass="39560">MAILAPMPYRAKPFSSIPFSGDEKDSKFGKILMSDVVVKRRRNAFWGRKWTSLDVATFGVVVAMHLGCIFAPFTFNWGAFCVAFGLYVITGLGITLSFHRNLSHRSFKVPKWLEYFFCILWSSCPSGKDPHSPIEGFWFSHMSWLFDHNTIAQKCGKPKNVGDLEKQPYYKFLLSTYIIHPIALSLELYYMSLHCLGHVCENRMALPHHLASEFSLSYLGEAGMEHWWVALLAFGEGWHNNHHAFEYSARHGLEWWQFDMTWIVIRLLQTSGLANDVKMGGFTVFGEGWHNNHHAFEYSARHGLEWWQFDMIWIVIRLLQAFGLASDVKLPTAARKQKMALIN</sequence>
<comment type="caution">
    <text evidence="14">The sequence shown here is derived from an EMBL/GenBank/DDBJ whole genome shotgun (WGS) entry which is preliminary data.</text>
</comment>
<evidence type="ECO:0000256" key="9">
    <source>
        <dbReference type="ARBA" id="ARBA00023098"/>
    </source>
</evidence>
<keyword evidence="10 13" id="KW-0472">Membrane</keyword>
<evidence type="ECO:0000256" key="1">
    <source>
        <dbReference type="ARBA" id="ARBA00004141"/>
    </source>
</evidence>
<organism evidence="14 15">
    <name type="scientific">Buddleja alternifolia</name>
    <dbReference type="NCBI Taxonomy" id="168488"/>
    <lineage>
        <taxon>Eukaryota</taxon>
        <taxon>Viridiplantae</taxon>
        <taxon>Streptophyta</taxon>
        <taxon>Embryophyta</taxon>
        <taxon>Tracheophyta</taxon>
        <taxon>Spermatophyta</taxon>
        <taxon>Magnoliopsida</taxon>
        <taxon>eudicotyledons</taxon>
        <taxon>Gunneridae</taxon>
        <taxon>Pentapetalae</taxon>
        <taxon>asterids</taxon>
        <taxon>lamiids</taxon>
        <taxon>Lamiales</taxon>
        <taxon>Scrophulariaceae</taxon>
        <taxon>Buddlejeae</taxon>
        <taxon>Buddleja</taxon>
    </lineage>
</organism>
<comment type="pathway">
    <text evidence="2">Lipid metabolism.</text>
</comment>
<feature type="transmembrane region" description="Helical" evidence="13">
    <location>
        <begin position="50"/>
        <end position="71"/>
    </location>
</feature>
<comment type="subcellular location">
    <subcellularLocation>
        <location evidence="1">Membrane</location>
        <topology evidence="1">Multi-pass membrane protein</topology>
    </subcellularLocation>
</comment>
<evidence type="ECO:0000313" key="14">
    <source>
        <dbReference type="EMBL" id="KAG8379824.1"/>
    </source>
</evidence>
<evidence type="ECO:0000256" key="13">
    <source>
        <dbReference type="SAM" id="Phobius"/>
    </source>
</evidence>
<evidence type="ECO:0000256" key="10">
    <source>
        <dbReference type="ARBA" id="ARBA00023136"/>
    </source>
</evidence>
<evidence type="ECO:0000256" key="11">
    <source>
        <dbReference type="ARBA" id="ARBA00023160"/>
    </source>
</evidence>
<evidence type="ECO:0000256" key="8">
    <source>
        <dbReference type="ARBA" id="ARBA00023002"/>
    </source>
</evidence>
<name>A0AAV6XBN0_9LAMI</name>
<evidence type="ECO:0000256" key="3">
    <source>
        <dbReference type="ARBA" id="ARBA00009295"/>
    </source>
</evidence>
<comment type="domain">
    <text evidence="12">The histidine box domains are involved in binding the catalytic metal ions.</text>
</comment>
<dbReference type="CDD" id="cd03505">
    <property type="entry name" value="Delta9-FADS-like"/>
    <property type="match status" value="1"/>
</dbReference>
<accession>A0AAV6XBN0</accession>
<reference evidence="14" key="1">
    <citation type="submission" date="2019-10" db="EMBL/GenBank/DDBJ databases">
        <authorList>
            <person name="Zhang R."/>
            <person name="Pan Y."/>
            <person name="Wang J."/>
            <person name="Ma R."/>
            <person name="Yu S."/>
        </authorList>
    </citation>
    <scope>NUCLEOTIDE SEQUENCE</scope>
    <source>
        <strain evidence="14">LA-IB0</strain>
        <tissue evidence="14">Leaf</tissue>
    </source>
</reference>
<dbReference type="PRINTS" id="PR00075">
    <property type="entry name" value="FACDDSATRASE"/>
</dbReference>
<gene>
    <name evidence="14" type="ORF">BUALT_Bualt07G0129600</name>
</gene>
<keyword evidence="5 12" id="KW-0812">Transmembrane</keyword>
<protein>
    <submittedName>
        <fullName evidence="14">Uncharacterized protein</fullName>
    </submittedName>
</protein>
<dbReference type="AlphaFoldDB" id="A0AAV6XBN0"/>
<dbReference type="PANTHER" id="PTHR11351:SF31">
    <property type="entry name" value="DESATURASE 1, ISOFORM A-RELATED"/>
    <property type="match status" value="1"/>
</dbReference>
<comment type="similarity">
    <text evidence="3 12">Belongs to the fatty acid desaturase type 1 family.</text>
</comment>